<gene>
    <name evidence="1" type="ORF">FB382_002111</name>
</gene>
<proteinExistence type="predicted"/>
<protein>
    <submittedName>
        <fullName evidence="1">Uncharacterized protein</fullName>
    </submittedName>
</protein>
<sequence length="153" mass="16525">MDGTGGTDERGEGIAAPVEPALRSLLRLAVVDHARSEPRRVHPALLHVGQPGGAQAVFAFGPDEPQDHTLRTDVVAAMLRRCARTGDDSPVVWLTRTGGLELQDADAAWLAAARAATAEAKRPLTMVVVTRRGWRDPRSGVGRVWKRVRPADR</sequence>
<evidence type="ECO:0000313" key="1">
    <source>
        <dbReference type="EMBL" id="MBA8803820.1"/>
    </source>
</evidence>
<name>A0A7W3P9M1_9ACTN</name>
<dbReference type="RefSeq" id="WP_246377149.1">
    <property type="nucleotide sequence ID" value="NZ_JACGXA010000001.1"/>
</dbReference>
<organism evidence="1 2">
    <name type="scientific">Nocardioides ginsengisegetis</name>
    <dbReference type="NCBI Taxonomy" id="661491"/>
    <lineage>
        <taxon>Bacteria</taxon>
        <taxon>Bacillati</taxon>
        <taxon>Actinomycetota</taxon>
        <taxon>Actinomycetes</taxon>
        <taxon>Propionibacteriales</taxon>
        <taxon>Nocardioidaceae</taxon>
        <taxon>Nocardioides</taxon>
    </lineage>
</organism>
<comment type="caution">
    <text evidence="1">The sequence shown here is derived from an EMBL/GenBank/DDBJ whole genome shotgun (WGS) entry which is preliminary data.</text>
</comment>
<accession>A0A7W3P9M1</accession>
<dbReference type="Proteomes" id="UP000580910">
    <property type="component" value="Unassembled WGS sequence"/>
</dbReference>
<reference evidence="1 2" key="1">
    <citation type="submission" date="2020-07" db="EMBL/GenBank/DDBJ databases">
        <title>Sequencing the genomes of 1000 actinobacteria strains.</title>
        <authorList>
            <person name="Klenk H.-P."/>
        </authorList>
    </citation>
    <scope>NUCLEOTIDE SEQUENCE [LARGE SCALE GENOMIC DNA]</scope>
    <source>
        <strain evidence="1 2">DSM 21349</strain>
    </source>
</reference>
<dbReference type="AlphaFoldDB" id="A0A7W3P9M1"/>
<evidence type="ECO:0000313" key="2">
    <source>
        <dbReference type="Proteomes" id="UP000580910"/>
    </source>
</evidence>
<keyword evidence="2" id="KW-1185">Reference proteome</keyword>
<dbReference type="EMBL" id="JACGXA010000001">
    <property type="protein sequence ID" value="MBA8803820.1"/>
    <property type="molecule type" value="Genomic_DNA"/>
</dbReference>